<feature type="region of interest" description="Disordered" evidence="7">
    <location>
        <begin position="79"/>
        <end position="116"/>
    </location>
</feature>
<dbReference type="PROSITE" id="PS00107">
    <property type="entry name" value="PROTEIN_KINASE_ATP"/>
    <property type="match status" value="1"/>
</dbReference>
<evidence type="ECO:0000256" key="5">
    <source>
        <dbReference type="ARBA" id="ARBA00022840"/>
    </source>
</evidence>
<evidence type="ECO:0000256" key="7">
    <source>
        <dbReference type="SAM" id="MobiDB-lite"/>
    </source>
</evidence>
<dbReference type="Gene3D" id="1.10.510.10">
    <property type="entry name" value="Transferase(Phosphotransferase) domain 1"/>
    <property type="match status" value="1"/>
</dbReference>
<evidence type="ECO:0000313" key="9">
    <source>
        <dbReference type="EMBL" id="KAG0324363.1"/>
    </source>
</evidence>
<feature type="compositionally biased region" description="Low complexity" evidence="7">
    <location>
        <begin position="93"/>
        <end position="103"/>
    </location>
</feature>
<dbReference type="GO" id="GO:0005634">
    <property type="term" value="C:nucleus"/>
    <property type="evidence" value="ECO:0007669"/>
    <property type="project" value="TreeGrafter"/>
</dbReference>
<feature type="compositionally biased region" description="Polar residues" evidence="7">
    <location>
        <begin position="136"/>
        <end position="147"/>
    </location>
</feature>
<feature type="binding site" evidence="6">
    <location>
        <position position="323"/>
    </location>
    <ligand>
        <name>ATP</name>
        <dbReference type="ChEBI" id="CHEBI:30616"/>
    </ligand>
</feature>
<keyword evidence="3 6" id="KW-0547">Nucleotide-binding</keyword>
<evidence type="ECO:0000256" key="3">
    <source>
        <dbReference type="ARBA" id="ARBA00022741"/>
    </source>
</evidence>
<sequence length="643" mass="71927">MPHHPISKALVSSAPRHHPETPSSNHGHDSIQDTAATLSLYQVATFGYLDSAAMTNSSTNVGRRQADWAEFYKNGPPQEVIVIDDDTPPPPSLSSSSSSSSSSVQHLPNGHLDPASPRYRVVQQMNSGNLYRHPAVSTSHASASSIPVATGRPRKPNKRLPSTELSASATNGVSHVTGQHYAYSQSSYAPAHQDHGHPALVYSDSARTPRSELVHSLHGVALAPAKKKRRQNVEVKYVQPRAPQEAQAPYYPPAPPAHANAPAANRDAPVNIPPWDDKEGHYIVVANDDFTARYKIIKLLGQGTFGKVVECFDRETGRHCAIKIIRAVQKYRDASKIEARVLTTLKRHDPPNAYKCLHLNDCFDYRNHVCMVFDLLGQSIYDWLKDNFFCPFPPNQIQQFAFQLLRSVEFLHRLRLIHTDLKPENILLKNGAFRQAPFKKSPSKMRRILLDPEIRLIDFGSATFQDEHHSTVVSTRHYRAPEIILGLGWSYPCDVWSIGCILVEFLTGEALFQTHDNLEHLAMMQAVLGPIPDKLIRTSHKTAQKYFVSGRLDYPNDETKRNSRKYVKALKPLKDYVVPASNRVENLNFAASLKDLLSQLLTYDPEKRISAAQALKHPYFSYIVDEGGMILGKKASEPLHPTR</sequence>
<dbReference type="GO" id="GO:0043484">
    <property type="term" value="P:regulation of RNA splicing"/>
    <property type="evidence" value="ECO:0007669"/>
    <property type="project" value="TreeGrafter"/>
</dbReference>
<name>A0A9P6RR17_9FUNG</name>
<dbReference type="InterPro" id="IPR017441">
    <property type="entry name" value="Protein_kinase_ATP_BS"/>
</dbReference>
<keyword evidence="10" id="KW-1185">Reference proteome</keyword>
<dbReference type="PROSITE" id="PS50011">
    <property type="entry name" value="PROTEIN_KINASE_DOM"/>
    <property type="match status" value="1"/>
</dbReference>
<dbReference type="Gene3D" id="3.30.200.20">
    <property type="entry name" value="Phosphorylase Kinase, domain 1"/>
    <property type="match status" value="1"/>
</dbReference>
<dbReference type="PANTHER" id="PTHR45646:SF11">
    <property type="entry name" value="SERINE_THREONINE-PROTEIN KINASE DOA"/>
    <property type="match status" value="1"/>
</dbReference>
<organism evidence="9 10">
    <name type="scientific">Dissophora globulifera</name>
    <dbReference type="NCBI Taxonomy" id="979702"/>
    <lineage>
        <taxon>Eukaryota</taxon>
        <taxon>Fungi</taxon>
        <taxon>Fungi incertae sedis</taxon>
        <taxon>Mucoromycota</taxon>
        <taxon>Mortierellomycotina</taxon>
        <taxon>Mortierellomycetes</taxon>
        <taxon>Mortierellales</taxon>
        <taxon>Mortierellaceae</taxon>
        <taxon>Dissophora</taxon>
    </lineage>
</organism>
<dbReference type="SUPFAM" id="SSF56112">
    <property type="entry name" value="Protein kinase-like (PK-like)"/>
    <property type="match status" value="1"/>
</dbReference>
<feature type="region of interest" description="Disordered" evidence="7">
    <location>
        <begin position="1"/>
        <end position="30"/>
    </location>
</feature>
<feature type="region of interest" description="Disordered" evidence="7">
    <location>
        <begin position="134"/>
        <end position="170"/>
    </location>
</feature>
<dbReference type="Pfam" id="PF00069">
    <property type="entry name" value="Pkinase"/>
    <property type="match status" value="1"/>
</dbReference>
<evidence type="ECO:0000256" key="6">
    <source>
        <dbReference type="PROSITE-ProRule" id="PRU10141"/>
    </source>
</evidence>
<dbReference type="PANTHER" id="PTHR45646">
    <property type="entry name" value="SERINE/THREONINE-PROTEIN KINASE DOA-RELATED"/>
    <property type="match status" value="1"/>
</dbReference>
<dbReference type="PROSITE" id="PS00108">
    <property type="entry name" value="PROTEIN_KINASE_ST"/>
    <property type="match status" value="1"/>
</dbReference>
<evidence type="ECO:0000256" key="1">
    <source>
        <dbReference type="ARBA" id="ARBA00022527"/>
    </source>
</evidence>
<dbReference type="InterPro" id="IPR000719">
    <property type="entry name" value="Prot_kinase_dom"/>
</dbReference>
<evidence type="ECO:0000256" key="4">
    <source>
        <dbReference type="ARBA" id="ARBA00022777"/>
    </source>
</evidence>
<keyword evidence="1" id="KW-0723">Serine/threonine-protein kinase</keyword>
<dbReference type="InterPro" id="IPR008271">
    <property type="entry name" value="Ser/Thr_kinase_AS"/>
</dbReference>
<accession>A0A9P6RR17</accession>
<dbReference type="InterPro" id="IPR011009">
    <property type="entry name" value="Kinase-like_dom_sf"/>
</dbReference>
<dbReference type="Proteomes" id="UP000738325">
    <property type="component" value="Unassembled WGS sequence"/>
</dbReference>
<protein>
    <submittedName>
        <fullName evidence="9">Dual specificity protein kinase kns1</fullName>
    </submittedName>
</protein>
<dbReference type="EMBL" id="JAAAIP010000152">
    <property type="protein sequence ID" value="KAG0324363.1"/>
    <property type="molecule type" value="Genomic_DNA"/>
</dbReference>
<dbReference type="GO" id="GO:0005524">
    <property type="term" value="F:ATP binding"/>
    <property type="evidence" value="ECO:0007669"/>
    <property type="project" value="UniProtKB-UniRule"/>
</dbReference>
<dbReference type="InterPro" id="IPR051175">
    <property type="entry name" value="CLK_kinases"/>
</dbReference>
<dbReference type="AlphaFoldDB" id="A0A9P6RR17"/>
<dbReference type="GO" id="GO:0004674">
    <property type="term" value="F:protein serine/threonine kinase activity"/>
    <property type="evidence" value="ECO:0007669"/>
    <property type="project" value="UniProtKB-KW"/>
</dbReference>
<proteinExistence type="predicted"/>
<evidence type="ECO:0000256" key="2">
    <source>
        <dbReference type="ARBA" id="ARBA00022679"/>
    </source>
</evidence>
<feature type="domain" description="Protein kinase" evidence="8">
    <location>
        <begin position="294"/>
        <end position="620"/>
    </location>
</feature>
<dbReference type="OrthoDB" id="283111at2759"/>
<evidence type="ECO:0000313" key="10">
    <source>
        <dbReference type="Proteomes" id="UP000738325"/>
    </source>
</evidence>
<reference evidence="9" key="1">
    <citation type="journal article" date="2020" name="Fungal Divers.">
        <title>Resolving the Mortierellaceae phylogeny through synthesis of multi-gene phylogenetics and phylogenomics.</title>
        <authorList>
            <person name="Vandepol N."/>
            <person name="Liber J."/>
            <person name="Desiro A."/>
            <person name="Na H."/>
            <person name="Kennedy M."/>
            <person name="Barry K."/>
            <person name="Grigoriev I.V."/>
            <person name="Miller A.N."/>
            <person name="O'Donnell K."/>
            <person name="Stajich J.E."/>
            <person name="Bonito G."/>
        </authorList>
    </citation>
    <scope>NUCLEOTIDE SEQUENCE</scope>
    <source>
        <strain evidence="9">REB-010B</strain>
    </source>
</reference>
<gene>
    <name evidence="9" type="primary">KNS1_1</name>
    <name evidence="9" type="ORF">BGZ99_001929</name>
</gene>
<keyword evidence="2" id="KW-0808">Transferase</keyword>
<dbReference type="SMART" id="SM00220">
    <property type="entry name" value="S_TKc"/>
    <property type="match status" value="1"/>
</dbReference>
<comment type="caution">
    <text evidence="9">The sequence shown here is derived from an EMBL/GenBank/DDBJ whole genome shotgun (WGS) entry which is preliminary data.</text>
</comment>
<evidence type="ECO:0000259" key="8">
    <source>
        <dbReference type="PROSITE" id="PS50011"/>
    </source>
</evidence>
<keyword evidence="4 9" id="KW-0418">Kinase</keyword>
<dbReference type="CDD" id="cd14134">
    <property type="entry name" value="PKc_CLK"/>
    <property type="match status" value="1"/>
</dbReference>
<keyword evidence="5 6" id="KW-0067">ATP-binding</keyword>